<proteinExistence type="predicted"/>
<evidence type="ECO:0000313" key="1">
    <source>
        <dbReference type="EMBL" id="KAI8435821.1"/>
    </source>
</evidence>
<dbReference type="EMBL" id="CM046106">
    <property type="protein sequence ID" value="KAI8435821.1"/>
    <property type="molecule type" value="Genomic_DNA"/>
</dbReference>
<reference evidence="1 2" key="1">
    <citation type="journal article" date="2022" name="Genome Biol. Evol.">
        <title>The Spruce Budworm Genome: Reconstructing the Evolutionary History of Antifreeze Proteins.</title>
        <authorList>
            <person name="Beliveau C."/>
            <person name="Gagne P."/>
            <person name="Picq S."/>
            <person name="Vernygora O."/>
            <person name="Keeling C.I."/>
            <person name="Pinkney K."/>
            <person name="Doucet D."/>
            <person name="Wen F."/>
            <person name="Johnston J.S."/>
            <person name="Maaroufi H."/>
            <person name="Boyle B."/>
            <person name="Laroche J."/>
            <person name="Dewar K."/>
            <person name="Juretic N."/>
            <person name="Blackburn G."/>
            <person name="Nisole A."/>
            <person name="Brunet B."/>
            <person name="Brandao M."/>
            <person name="Lumley L."/>
            <person name="Duan J."/>
            <person name="Quan G."/>
            <person name="Lucarotti C.J."/>
            <person name="Roe A.D."/>
            <person name="Sperling F.A.H."/>
            <person name="Levesque R.C."/>
            <person name="Cusson M."/>
        </authorList>
    </citation>
    <scope>NUCLEOTIDE SEQUENCE [LARGE SCALE GENOMIC DNA]</scope>
    <source>
        <strain evidence="1">Glfc:IPQL:Cfum</strain>
    </source>
</reference>
<dbReference type="Proteomes" id="UP001064048">
    <property type="component" value="Chromosome 6"/>
</dbReference>
<accession>A0ACC0KH00</accession>
<sequence length="121" mass="13822">MLDWIRAFHVLYTSRERGTHRAPNTWTMCRQRRGVVGGNIAKCGYPNGQTREGRRLCRTKRKSNLACSSSRARAAKVARSQESEEQTQTRLALDAERHAAQRAAETEEQRQARRHLDASVT</sequence>
<name>A0ACC0KH00_CHOFU</name>
<organism evidence="1 2">
    <name type="scientific">Choristoneura fumiferana</name>
    <name type="common">Spruce budworm moth</name>
    <name type="synonym">Archips fumiferana</name>
    <dbReference type="NCBI Taxonomy" id="7141"/>
    <lineage>
        <taxon>Eukaryota</taxon>
        <taxon>Metazoa</taxon>
        <taxon>Ecdysozoa</taxon>
        <taxon>Arthropoda</taxon>
        <taxon>Hexapoda</taxon>
        <taxon>Insecta</taxon>
        <taxon>Pterygota</taxon>
        <taxon>Neoptera</taxon>
        <taxon>Endopterygota</taxon>
        <taxon>Lepidoptera</taxon>
        <taxon>Glossata</taxon>
        <taxon>Ditrysia</taxon>
        <taxon>Tortricoidea</taxon>
        <taxon>Tortricidae</taxon>
        <taxon>Tortricinae</taxon>
        <taxon>Choristoneura</taxon>
    </lineage>
</organism>
<keyword evidence="2" id="KW-1185">Reference proteome</keyword>
<comment type="caution">
    <text evidence="1">The sequence shown here is derived from an EMBL/GenBank/DDBJ whole genome shotgun (WGS) entry which is preliminary data.</text>
</comment>
<protein>
    <submittedName>
        <fullName evidence="1">Uncharacterized protein</fullName>
    </submittedName>
</protein>
<gene>
    <name evidence="1" type="ORF">MSG28_004038</name>
</gene>
<evidence type="ECO:0000313" key="2">
    <source>
        <dbReference type="Proteomes" id="UP001064048"/>
    </source>
</evidence>